<keyword evidence="4" id="KW-1185">Reference proteome</keyword>
<feature type="compositionally biased region" description="Polar residues" evidence="1">
    <location>
        <begin position="134"/>
        <end position="144"/>
    </location>
</feature>
<sequence length="288" mass="33730">MGEFQPLDQKKWPDFGHQMEESVDDASLRHARAPLGLALDLSVNNLLIKHICQYQQVMLGTSMSKELRDTIICKLFPQSLKGNAIKWFCQLSPALVASFKELTKTFLENYSVNIYTGTTHEELFSIVQEPEGHNLNQHSSQLTNRQRDNNRPKRSDFRRHNIRSSRDSRSRQHKLRMEKCLLSRPNYALDTNPERLVMHLQDKDYICWPGKIMTSPNHRNMDLFYVFHKDHSHLTVNCRVLNYEIVELLKQGHLKVFLSDKGSQTYGIPKDRFEHDKRRSSEAPSFHQ</sequence>
<reference evidence="3" key="1">
    <citation type="submission" date="2023-07" db="EMBL/GenBank/DDBJ databases">
        <title>draft genome sequence of fig (Ficus carica).</title>
        <authorList>
            <person name="Takahashi T."/>
            <person name="Nishimura K."/>
        </authorList>
    </citation>
    <scope>NUCLEOTIDE SEQUENCE</scope>
</reference>
<accession>A0AA88DPV7</accession>
<evidence type="ECO:0000313" key="3">
    <source>
        <dbReference type="EMBL" id="GMN58694.1"/>
    </source>
</evidence>
<evidence type="ECO:0000256" key="1">
    <source>
        <dbReference type="SAM" id="MobiDB-lite"/>
    </source>
</evidence>
<evidence type="ECO:0000313" key="4">
    <source>
        <dbReference type="Proteomes" id="UP001187192"/>
    </source>
</evidence>
<feature type="domain" description="Retrotransposon gag" evidence="2">
    <location>
        <begin position="74"/>
        <end position="129"/>
    </location>
</feature>
<feature type="compositionally biased region" description="Basic and acidic residues" evidence="1">
    <location>
        <begin position="269"/>
        <end position="281"/>
    </location>
</feature>
<proteinExistence type="predicted"/>
<comment type="caution">
    <text evidence="3">The sequence shown here is derived from an EMBL/GenBank/DDBJ whole genome shotgun (WGS) entry which is preliminary data.</text>
</comment>
<protein>
    <recommendedName>
        <fullName evidence="2">Retrotransposon gag domain-containing protein</fullName>
    </recommendedName>
</protein>
<dbReference type="AlphaFoldDB" id="A0AA88DPV7"/>
<name>A0AA88DPV7_FICCA</name>
<evidence type="ECO:0000259" key="2">
    <source>
        <dbReference type="Pfam" id="PF03732"/>
    </source>
</evidence>
<gene>
    <name evidence="3" type="ORF">TIFTF001_027795</name>
</gene>
<organism evidence="3 4">
    <name type="scientific">Ficus carica</name>
    <name type="common">Common fig</name>
    <dbReference type="NCBI Taxonomy" id="3494"/>
    <lineage>
        <taxon>Eukaryota</taxon>
        <taxon>Viridiplantae</taxon>
        <taxon>Streptophyta</taxon>
        <taxon>Embryophyta</taxon>
        <taxon>Tracheophyta</taxon>
        <taxon>Spermatophyta</taxon>
        <taxon>Magnoliopsida</taxon>
        <taxon>eudicotyledons</taxon>
        <taxon>Gunneridae</taxon>
        <taxon>Pentapetalae</taxon>
        <taxon>rosids</taxon>
        <taxon>fabids</taxon>
        <taxon>Rosales</taxon>
        <taxon>Moraceae</taxon>
        <taxon>Ficeae</taxon>
        <taxon>Ficus</taxon>
    </lineage>
</organism>
<dbReference type="PANTHER" id="PTHR33223:SF6">
    <property type="entry name" value="CCHC-TYPE DOMAIN-CONTAINING PROTEIN"/>
    <property type="match status" value="1"/>
</dbReference>
<feature type="compositionally biased region" description="Basic and acidic residues" evidence="1">
    <location>
        <begin position="145"/>
        <end position="174"/>
    </location>
</feature>
<dbReference type="PANTHER" id="PTHR33223">
    <property type="entry name" value="CCHC-TYPE DOMAIN-CONTAINING PROTEIN"/>
    <property type="match status" value="1"/>
</dbReference>
<feature type="region of interest" description="Disordered" evidence="1">
    <location>
        <begin position="268"/>
        <end position="288"/>
    </location>
</feature>
<dbReference type="InterPro" id="IPR005162">
    <property type="entry name" value="Retrotrans_gag_dom"/>
</dbReference>
<dbReference type="Proteomes" id="UP001187192">
    <property type="component" value="Unassembled WGS sequence"/>
</dbReference>
<dbReference type="EMBL" id="BTGU01000080">
    <property type="protein sequence ID" value="GMN58694.1"/>
    <property type="molecule type" value="Genomic_DNA"/>
</dbReference>
<dbReference type="Pfam" id="PF03732">
    <property type="entry name" value="Retrotrans_gag"/>
    <property type="match status" value="1"/>
</dbReference>
<feature type="region of interest" description="Disordered" evidence="1">
    <location>
        <begin position="134"/>
        <end position="174"/>
    </location>
</feature>